<feature type="compositionally biased region" description="Basic residues" evidence="1">
    <location>
        <begin position="270"/>
        <end position="283"/>
    </location>
</feature>
<feature type="region of interest" description="Disordered" evidence="1">
    <location>
        <begin position="253"/>
        <end position="322"/>
    </location>
</feature>
<protein>
    <submittedName>
        <fullName evidence="3">Uncharacterized protein</fullName>
    </submittedName>
</protein>
<dbReference type="OrthoDB" id="2355659at2759"/>
<evidence type="ECO:0000256" key="2">
    <source>
        <dbReference type="SAM" id="Phobius"/>
    </source>
</evidence>
<organism evidence="3 4">
    <name type="scientific">Candolleomyces eurysporus</name>
    <dbReference type="NCBI Taxonomy" id="2828524"/>
    <lineage>
        <taxon>Eukaryota</taxon>
        <taxon>Fungi</taxon>
        <taxon>Dikarya</taxon>
        <taxon>Basidiomycota</taxon>
        <taxon>Agaricomycotina</taxon>
        <taxon>Agaricomycetes</taxon>
        <taxon>Agaricomycetidae</taxon>
        <taxon>Agaricales</taxon>
        <taxon>Agaricineae</taxon>
        <taxon>Psathyrellaceae</taxon>
        <taxon>Candolleomyces</taxon>
    </lineage>
</organism>
<keyword evidence="2" id="KW-0812">Transmembrane</keyword>
<feature type="compositionally biased region" description="Low complexity" evidence="1">
    <location>
        <begin position="255"/>
        <end position="269"/>
    </location>
</feature>
<dbReference type="EMBL" id="JANBPK010000721">
    <property type="protein sequence ID" value="KAJ2934281.1"/>
    <property type="molecule type" value="Genomic_DNA"/>
</dbReference>
<proteinExistence type="predicted"/>
<comment type="caution">
    <text evidence="3">The sequence shown here is derived from an EMBL/GenBank/DDBJ whole genome shotgun (WGS) entry which is preliminary data.</text>
</comment>
<keyword evidence="2" id="KW-0472">Membrane</keyword>
<feature type="transmembrane region" description="Helical" evidence="2">
    <location>
        <begin position="92"/>
        <end position="113"/>
    </location>
</feature>
<dbReference type="Proteomes" id="UP001140091">
    <property type="component" value="Unassembled WGS sequence"/>
</dbReference>
<feature type="transmembrane region" description="Helical" evidence="2">
    <location>
        <begin position="153"/>
        <end position="174"/>
    </location>
</feature>
<dbReference type="AlphaFoldDB" id="A0A9W8MKR2"/>
<evidence type="ECO:0000313" key="3">
    <source>
        <dbReference type="EMBL" id="KAJ2934281.1"/>
    </source>
</evidence>
<evidence type="ECO:0000256" key="1">
    <source>
        <dbReference type="SAM" id="MobiDB-lite"/>
    </source>
</evidence>
<sequence length="322" mass="35531">MRRYTRSASLAITSIGLITNALIALYVVSGWNSYKWEPDSEWESSGESWKLNGVKLLWGLLAAYFAGAGIVCGLGLWGILKNKPTYIRFYRDYSIADFCFCAFFIALATYGSFVGQTRAGVCEHFSHYPELMRDMLEMGLSIENCEQWLERAVVAFLAVLFIIMAVRLHFLLALSNYYSHLVRHQYHQRSGSTISNSSTGSSSGSTQLQRIYLLPRQPQQKDSSVEIVYAPVPLDSLPIEMQVQAMEAWVQQPVEGGSEPGPSTASSSSRGHHHKSHHHRRRSGSGGGGESSQTGRIRLSTPPGESLLPPYSSAAGSSKSKV</sequence>
<feature type="transmembrane region" description="Helical" evidence="2">
    <location>
        <begin position="7"/>
        <end position="28"/>
    </location>
</feature>
<evidence type="ECO:0000313" key="4">
    <source>
        <dbReference type="Proteomes" id="UP001140091"/>
    </source>
</evidence>
<reference evidence="3" key="1">
    <citation type="submission" date="2022-06" db="EMBL/GenBank/DDBJ databases">
        <title>Genome Sequence of Candolleomyces eurysporus.</title>
        <authorList>
            <person name="Buettner E."/>
        </authorList>
    </citation>
    <scope>NUCLEOTIDE SEQUENCE</scope>
    <source>
        <strain evidence="3">VTCC 930004</strain>
    </source>
</reference>
<feature type="non-terminal residue" evidence="3">
    <location>
        <position position="322"/>
    </location>
</feature>
<feature type="transmembrane region" description="Helical" evidence="2">
    <location>
        <begin position="56"/>
        <end position="80"/>
    </location>
</feature>
<name>A0A9W8MKR2_9AGAR</name>
<accession>A0A9W8MKR2</accession>
<gene>
    <name evidence="3" type="ORF">H1R20_g2815</name>
</gene>
<keyword evidence="2" id="KW-1133">Transmembrane helix</keyword>
<keyword evidence="4" id="KW-1185">Reference proteome</keyword>